<keyword evidence="5" id="KW-1185">Reference proteome</keyword>
<keyword evidence="3" id="KW-1133">Transmembrane helix</keyword>
<keyword evidence="3" id="KW-0812">Transmembrane</keyword>
<evidence type="ECO:0000256" key="2">
    <source>
        <dbReference type="ARBA" id="ARBA00022801"/>
    </source>
</evidence>
<proteinExistence type="inferred from homology"/>
<protein>
    <submittedName>
        <fullName evidence="4">D-alanyl-D-alanine carboxypeptidase/D-alanyl-D-alanine-endopeptidase</fullName>
        <ecNumber evidence="4">3.4.16.4</ecNumber>
    </submittedName>
</protein>
<evidence type="ECO:0000256" key="1">
    <source>
        <dbReference type="ARBA" id="ARBA00006096"/>
    </source>
</evidence>
<dbReference type="NCBIfam" id="TIGR00666">
    <property type="entry name" value="PBP4"/>
    <property type="match status" value="1"/>
</dbReference>
<dbReference type="GO" id="GO:0009002">
    <property type="term" value="F:serine-type D-Ala-D-Ala carboxypeptidase activity"/>
    <property type="evidence" value="ECO:0007669"/>
    <property type="project" value="UniProtKB-EC"/>
</dbReference>
<evidence type="ECO:0000313" key="4">
    <source>
        <dbReference type="EMBL" id="RKW70298.1"/>
    </source>
</evidence>
<comment type="similarity">
    <text evidence="1">Belongs to the peptidase S13 family.</text>
</comment>
<dbReference type="PANTHER" id="PTHR30023:SF0">
    <property type="entry name" value="PENICILLIN-SENSITIVE CARBOXYPEPTIDASE A"/>
    <property type="match status" value="1"/>
</dbReference>
<dbReference type="InterPro" id="IPR000667">
    <property type="entry name" value="Peptidase_S13"/>
</dbReference>
<sequence>MLASVYVLGHRTCGRDRLNRGGSVARFVTRGIWAVVVLLCVGLVAWHLLTPAQRGESAPETVALPSNAAQPWGASGAEAPLPDAAELSQAVAKATEGRGGTYRVSVVDVVTGETLVDRDAKTPGTPASSLKLLTGAAALASFDHDHRFATTSTLAGDGSLRLVGGGDVLLGDGASDSQAVNGHAGLATLAQQTVAELHKRGEPAESYQVKVDASLFPGAGLNPDWADDLITTNNITEVQTPAMHAGRQEATPHSAVVRNPSNAALDAYVKALEAAAKKAGVKSSFTAAGHADGEEGAQQLGKVESATVLEQMHYMERNSDNYLAETLGRLVAVKRGATGSYQDATAQVTAAVKELGVDTVGLDMKDTSGLAATNQVTPHTLAGLLQHAETSPRADLRELAGLLPVAGVTGTLAQRLNGNKTKALIRAKTGTLAAVVSLSGYVTTKEGRLLSFSVMASDVKGAIAEARGVSDKIATELLG</sequence>
<name>A0A496PIL5_9MICC</name>
<dbReference type="InterPro" id="IPR012338">
    <property type="entry name" value="Beta-lactam/transpept-like"/>
</dbReference>
<organism evidence="4 5">
    <name type="scientific">Galactobacter caseinivorans</name>
    <dbReference type="NCBI Taxonomy" id="2676123"/>
    <lineage>
        <taxon>Bacteria</taxon>
        <taxon>Bacillati</taxon>
        <taxon>Actinomycetota</taxon>
        <taxon>Actinomycetes</taxon>
        <taxon>Micrococcales</taxon>
        <taxon>Micrococcaceae</taxon>
        <taxon>Galactobacter</taxon>
    </lineage>
</organism>
<dbReference type="Gene3D" id="3.40.710.10">
    <property type="entry name" value="DD-peptidase/beta-lactamase superfamily"/>
    <property type="match status" value="2"/>
</dbReference>
<dbReference type="SUPFAM" id="SSF56601">
    <property type="entry name" value="beta-lactamase/transpeptidase-like"/>
    <property type="match status" value="1"/>
</dbReference>
<dbReference type="Proteomes" id="UP000273119">
    <property type="component" value="Unassembled WGS sequence"/>
</dbReference>
<reference evidence="4 5" key="1">
    <citation type="submission" date="2018-07" db="EMBL/GenBank/DDBJ databases">
        <title>Arthrobacter sp. nov., isolated from raw cow's milk with high bacterial count.</title>
        <authorList>
            <person name="Hahne J."/>
            <person name="Isele D."/>
            <person name="Lipski A."/>
        </authorList>
    </citation>
    <scope>NUCLEOTIDE SEQUENCE [LARGE SCALE GENOMIC DNA]</scope>
    <source>
        <strain evidence="4 5">JZ R-183</strain>
    </source>
</reference>
<comment type="caution">
    <text evidence="4">The sequence shown here is derived from an EMBL/GenBank/DDBJ whole genome shotgun (WGS) entry which is preliminary data.</text>
</comment>
<dbReference type="PRINTS" id="PR00922">
    <property type="entry name" value="DADACBPTASE3"/>
</dbReference>
<dbReference type="AlphaFoldDB" id="A0A496PIL5"/>
<keyword evidence="3" id="KW-0472">Membrane</keyword>
<feature type="transmembrane region" description="Helical" evidence="3">
    <location>
        <begin position="27"/>
        <end position="49"/>
    </location>
</feature>
<gene>
    <name evidence="4" type="primary">dacB</name>
    <name evidence="4" type="ORF">DWQ67_07260</name>
</gene>
<evidence type="ECO:0000313" key="5">
    <source>
        <dbReference type="Proteomes" id="UP000273119"/>
    </source>
</evidence>
<keyword evidence="4" id="KW-0121">Carboxypeptidase</keyword>
<dbReference type="PANTHER" id="PTHR30023">
    <property type="entry name" value="D-ALANYL-D-ALANINE CARBOXYPEPTIDASE"/>
    <property type="match status" value="1"/>
</dbReference>
<keyword evidence="4" id="KW-0645">Protease</keyword>
<dbReference type="GO" id="GO:0000270">
    <property type="term" value="P:peptidoglycan metabolic process"/>
    <property type="evidence" value="ECO:0007669"/>
    <property type="project" value="TreeGrafter"/>
</dbReference>
<evidence type="ECO:0000256" key="3">
    <source>
        <dbReference type="SAM" id="Phobius"/>
    </source>
</evidence>
<dbReference type="Pfam" id="PF02113">
    <property type="entry name" value="Peptidase_S13"/>
    <property type="match status" value="2"/>
</dbReference>
<dbReference type="EC" id="3.4.16.4" evidence="4"/>
<dbReference type="EMBL" id="QQXL01000004">
    <property type="protein sequence ID" value="RKW70298.1"/>
    <property type="molecule type" value="Genomic_DNA"/>
</dbReference>
<keyword evidence="2 4" id="KW-0378">Hydrolase</keyword>
<dbReference type="GO" id="GO:0006508">
    <property type="term" value="P:proteolysis"/>
    <property type="evidence" value="ECO:0007669"/>
    <property type="project" value="InterPro"/>
</dbReference>
<accession>A0A496PIL5</accession>